<evidence type="ECO:0000313" key="2">
    <source>
        <dbReference type="EMBL" id="CAH0386288.1"/>
    </source>
</evidence>
<name>A0A9P0AA57_BEMTA</name>
<dbReference type="AlphaFoldDB" id="A0A9P0AA57"/>
<gene>
    <name evidence="2" type="ORF">BEMITA_LOCUS5427</name>
</gene>
<sequence>MWVWPMTVGPPNTNNTPLEMRPHYASPFVQVCSPPNGQPTAITSSGERAPRNSVQPNSQPHRSTPMPPEYLTPTSRSKPPRPEPAAALGKGVRTPGRDGTVPP</sequence>
<evidence type="ECO:0000313" key="3">
    <source>
        <dbReference type="Proteomes" id="UP001152759"/>
    </source>
</evidence>
<feature type="compositionally biased region" description="Polar residues" evidence="1">
    <location>
        <begin position="33"/>
        <end position="62"/>
    </location>
</feature>
<dbReference type="Proteomes" id="UP001152759">
    <property type="component" value="Chromosome 3"/>
</dbReference>
<keyword evidence="3" id="KW-1185">Reference proteome</keyword>
<reference evidence="2" key="1">
    <citation type="submission" date="2021-12" db="EMBL/GenBank/DDBJ databases">
        <authorList>
            <person name="King R."/>
        </authorList>
    </citation>
    <scope>NUCLEOTIDE SEQUENCE</scope>
</reference>
<feature type="region of interest" description="Disordered" evidence="1">
    <location>
        <begin position="1"/>
        <end position="103"/>
    </location>
</feature>
<protein>
    <submittedName>
        <fullName evidence="2">Uncharacterized protein</fullName>
    </submittedName>
</protein>
<accession>A0A9P0AA57</accession>
<proteinExistence type="predicted"/>
<evidence type="ECO:0000256" key="1">
    <source>
        <dbReference type="SAM" id="MobiDB-lite"/>
    </source>
</evidence>
<dbReference type="EMBL" id="OU963864">
    <property type="protein sequence ID" value="CAH0386288.1"/>
    <property type="molecule type" value="Genomic_DNA"/>
</dbReference>
<organism evidence="2 3">
    <name type="scientific">Bemisia tabaci</name>
    <name type="common">Sweetpotato whitefly</name>
    <name type="synonym">Aleurodes tabaci</name>
    <dbReference type="NCBI Taxonomy" id="7038"/>
    <lineage>
        <taxon>Eukaryota</taxon>
        <taxon>Metazoa</taxon>
        <taxon>Ecdysozoa</taxon>
        <taxon>Arthropoda</taxon>
        <taxon>Hexapoda</taxon>
        <taxon>Insecta</taxon>
        <taxon>Pterygota</taxon>
        <taxon>Neoptera</taxon>
        <taxon>Paraneoptera</taxon>
        <taxon>Hemiptera</taxon>
        <taxon>Sternorrhyncha</taxon>
        <taxon>Aleyrodoidea</taxon>
        <taxon>Aleyrodidae</taxon>
        <taxon>Aleyrodinae</taxon>
        <taxon>Bemisia</taxon>
    </lineage>
</organism>